<feature type="domain" description="HTH merR-type" evidence="2">
    <location>
        <begin position="1"/>
        <end position="69"/>
    </location>
</feature>
<dbReference type="SMART" id="SM00422">
    <property type="entry name" value="HTH_MERR"/>
    <property type="match status" value="1"/>
</dbReference>
<dbReference type="Pfam" id="PF13646">
    <property type="entry name" value="HEAT_2"/>
    <property type="match status" value="1"/>
</dbReference>
<dbReference type="InterPro" id="IPR004155">
    <property type="entry name" value="PBS_lyase_HEAT"/>
</dbReference>
<evidence type="ECO:0000313" key="3">
    <source>
        <dbReference type="EMBL" id="NYD27409.1"/>
    </source>
</evidence>
<sequence length="332" mass="34392">MRIGEVAERSGVSPRMLRHYERMGLITPAGRTASGYRDYAEADLVRLTQIEGLRALGMSLAQVADALAGVAASPETLIAVLAEQTRERIERDTALLSRLTALAAVPPGDWEAALAAVRLARGLESPIAGERQRAALELGAGAPAAPAERLVEALLTEEATNAAGALRWAVAQTGSGPEVLREGLADPDPDRRLRALAAVADFPGEAAAGLLLPLLADPVARVRQRAALVVGARGHAAAIPELVALVVHGPDDVEAAEALAEVARAGDRAAEILGALAEALDAPDASGAARGRITQALGEFEHAAAEPLLTVLAADQDRGVARIARYLLGRAR</sequence>
<dbReference type="SUPFAM" id="SSF46955">
    <property type="entry name" value="Putative DNA-binding domain"/>
    <property type="match status" value="1"/>
</dbReference>
<organism evidence="3 4">
    <name type="scientific">Leucobacter aridicollis</name>
    <dbReference type="NCBI Taxonomy" id="283878"/>
    <lineage>
        <taxon>Bacteria</taxon>
        <taxon>Bacillati</taxon>
        <taxon>Actinomycetota</taxon>
        <taxon>Actinomycetes</taxon>
        <taxon>Micrococcales</taxon>
        <taxon>Microbacteriaceae</taxon>
        <taxon>Leucobacter</taxon>
    </lineage>
</organism>
<dbReference type="SMART" id="SM00567">
    <property type="entry name" value="EZ_HEAT"/>
    <property type="match status" value="4"/>
</dbReference>
<dbReference type="GO" id="GO:0003700">
    <property type="term" value="F:DNA-binding transcription factor activity"/>
    <property type="evidence" value="ECO:0007669"/>
    <property type="project" value="InterPro"/>
</dbReference>
<dbReference type="InterPro" id="IPR000551">
    <property type="entry name" value="MerR-type_HTH_dom"/>
</dbReference>
<gene>
    <name evidence="3" type="ORF">BJ960_002212</name>
</gene>
<proteinExistence type="predicted"/>
<protein>
    <submittedName>
        <fullName evidence="3">DNA-binding transcriptional MerR regulator</fullName>
    </submittedName>
</protein>
<dbReference type="GO" id="GO:0003677">
    <property type="term" value="F:DNA binding"/>
    <property type="evidence" value="ECO:0007669"/>
    <property type="project" value="UniProtKB-KW"/>
</dbReference>
<dbReference type="InterPro" id="IPR016024">
    <property type="entry name" value="ARM-type_fold"/>
</dbReference>
<dbReference type="Gene3D" id="1.25.10.10">
    <property type="entry name" value="Leucine-rich Repeat Variant"/>
    <property type="match status" value="1"/>
</dbReference>
<dbReference type="Gene3D" id="1.10.1660.10">
    <property type="match status" value="1"/>
</dbReference>
<dbReference type="RefSeq" id="WP_185987328.1">
    <property type="nucleotide sequence ID" value="NZ_BAAALZ010000001.1"/>
</dbReference>
<dbReference type="SUPFAM" id="SSF48371">
    <property type="entry name" value="ARM repeat"/>
    <property type="match status" value="1"/>
</dbReference>
<dbReference type="PRINTS" id="PR00040">
    <property type="entry name" value="HTHMERR"/>
</dbReference>
<dbReference type="InterPro" id="IPR009061">
    <property type="entry name" value="DNA-bd_dom_put_sf"/>
</dbReference>
<dbReference type="CDD" id="cd01106">
    <property type="entry name" value="HTH_TipAL-Mta"/>
    <property type="match status" value="1"/>
</dbReference>
<dbReference type="InterPro" id="IPR047057">
    <property type="entry name" value="MerR_fam"/>
</dbReference>
<evidence type="ECO:0000313" key="4">
    <source>
        <dbReference type="Proteomes" id="UP000586095"/>
    </source>
</evidence>
<dbReference type="Proteomes" id="UP000586095">
    <property type="component" value="Unassembled WGS sequence"/>
</dbReference>
<reference evidence="3 4" key="1">
    <citation type="submission" date="2020-07" db="EMBL/GenBank/DDBJ databases">
        <title>Sequencing the genomes of 1000 actinobacteria strains.</title>
        <authorList>
            <person name="Klenk H.-P."/>
        </authorList>
    </citation>
    <scope>NUCLEOTIDE SEQUENCE [LARGE SCALE GENOMIC DNA]</scope>
    <source>
        <strain evidence="3 4">DSM 17380</strain>
    </source>
</reference>
<dbReference type="Pfam" id="PF13411">
    <property type="entry name" value="MerR_1"/>
    <property type="match status" value="1"/>
</dbReference>
<dbReference type="InterPro" id="IPR011989">
    <property type="entry name" value="ARM-like"/>
</dbReference>
<dbReference type="PANTHER" id="PTHR30204">
    <property type="entry name" value="REDOX-CYCLING DRUG-SENSING TRANSCRIPTIONAL ACTIVATOR SOXR"/>
    <property type="match status" value="1"/>
</dbReference>
<keyword evidence="1 3" id="KW-0238">DNA-binding</keyword>
<evidence type="ECO:0000259" key="2">
    <source>
        <dbReference type="PROSITE" id="PS50937"/>
    </source>
</evidence>
<evidence type="ECO:0000256" key="1">
    <source>
        <dbReference type="ARBA" id="ARBA00023125"/>
    </source>
</evidence>
<dbReference type="PANTHER" id="PTHR30204:SF93">
    <property type="entry name" value="HTH MERR-TYPE DOMAIN-CONTAINING PROTEIN"/>
    <property type="match status" value="1"/>
</dbReference>
<accession>A0A852RAH5</accession>
<keyword evidence="4" id="KW-1185">Reference proteome</keyword>
<dbReference type="AlphaFoldDB" id="A0A852RAH5"/>
<dbReference type="EMBL" id="JACCBD010000001">
    <property type="protein sequence ID" value="NYD27409.1"/>
    <property type="molecule type" value="Genomic_DNA"/>
</dbReference>
<dbReference type="PROSITE" id="PS50937">
    <property type="entry name" value="HTH_MERR_2"/>
    <property type="match status" value="1"/>
</dbReference>
<comment type="caution">
    <text evidence="3">The sequence shown here is derived from an EMBL/GenBank/DDBJ whole genome shotgun (WGS) entry which is preliminary data.</text>
</comment>
<name>A0A852RAH5_9MICO</name>
<dbReference type="PROSITE" id="PS00552">
    <property type="entry name" value="HTH_MERR_1"/>
    <property type="match status" value="1"/>
</dbReference>